<feature type="compositionally biased region" description="Basic residues" evidence="1">
    <location>
        <begin position="41"/>
        <end position="50"/>
    </location>
</feature>
<protein>
    <submittedName>
        <fullName evidence="2">Uncharacterized protein</fullName>
    </submittedName>
</protein>
<dbReference type="OrthoDB" id="4159781at2759"/>
<feature type="region of interest" description="Disordered" evidence="1">
    <location>
        <begin position="41"/>
        <end position="66"/>
    </location>
</feature>
<dbReference type="STRING" id="1149755.A0A2J6RZ77"/>
<dbReference type="Proteomes" id="UP000235786">
    <property type="component" value="Unassembled WGS sequence"/>
</dbReference>
<organism evidence="2 3">
    <name type="scientific">Hyaloscypha variabilis (strain UAMH 11265 / GT02V1 / F)</name>
    <name type="common">Meliniomyces variabilis</name>
    <dbReference type="NCBI Taxonomy" id="1149755"/>
    <lineage>
        <taxon>Eukaryota</taxon>
        <taxon>Fungi</taxon>
        <taxon>Dikarya</taxon>
        <taxon>Ascomycota</taxon>
        <taxon>Pezizomycotina</taxon>
        <taxon>Leotiomycetes</taxon>
        <taxon>Helotiales</taxon>
        <taxon>Hyaloscyphaceae</taxon>
        <taxon>Hyaloscypha</taxon>
        <taxon>Hyaloscypha variabilis</taxon>
    </lineage>
</organism>
<gene>
    <name evidence="2" type="ORF">L207DRAFT_266434</name>
</gene>
<evidence type="ECO:0000313" key="2">
    <source>
        <dbReference type="EMBL" id="PMD43826.1"/>
    </source>
</evidence>
<keyword evidence="3" id="KW-1185">Reference proteome</keyword>
<proteinExistence type="predicted"/>
<dbReference type="InterPro" id="IPR021858">
    <property type="entry name" value="Fun_TF"/>
</dbReference>
<dbReference type="PANTHER" id="PTHR37540">
    <property type="entry name" value="TRANSCRIPTION FACTOR (ACR-2), PUTATIVE-RELATED-RELATED"/>
    <property type="match status" value="1"/>
</dbReference>
<sequence length="306" mass="34304">MVQISPSERTGSLPLQFITVEPKRQRPVANIHAVRSRARKYAIHEKHKRNSSSSTEGKQHRLLQPSAVSPIVERTRQRQISPRTILGEGRVDPFESYPVKADIHVHRLVDYCAQVGRQIATAAQIEEGKISRRNRLLTEWLPLTMKNEMSFCSLLTTCEVSLQHCSGNFPWTPLALQLSLKSILLLRNEMSKPRKEVSDAMIAAVISMAAQEIILNSSPEKLRIHVNGLEQLVRSRGGITSLEGIMGDQIAWVKQASGLLLANTVMGENDVTARATTAASRSYSAGLDHIIERFLHFPKDFWIEES</sequence>
<dbReference type="PANTHER" id="PTHR37540:SF10">
    <property type="entry name" value="SIGMA-70 REGION 2 FAMILY PROTEIN"/>
    <property type="match status" value="1"/>
</dbReference>
<reference evidence="2 3" key="1">
    <citation type="submission" date="2016-04" db="EMBL/GenBank/DDBJ databases">
        <title>A degradative enzymes factory behind the ericoid mycorrhizal symbiosis.</title>
        <authorList>
            <consortium name="DOE Joint Genome Institute"/>
            <person name="Martino E."/>
            <person name="Morin E."/>
            <person name="Grelet G."/>
            <person name="Kuo A."/>
            <person name="Kohler A."/>
            <person name="Daghino S."/>
            <person name="Barry K."/>
            <person name="Choi C."/>
            <person name="Cichocki N."/>
            <person name="Clum A."/>
            <person name="Copeland A."/>
            <person name="Hainaut M."/>
            <person name="Haridas S."/>
            <person name="Labutti K."/>
            <person name="Lindquist E."/>
            <person name="Lipzen A."/>
            <person name="Khouja H.-R."/>
            <person name="Murat C."/>
            <person name="Ohm R."/>
            <person name="Olson A."/>
            <person name="Spatafora J."/>
            <person name="Veneault-Fourrey C."/>
            <person name="Henrissat B."/>
            <person name="Grigoriev I."/>
            <person name="Martin F."/>
            <person name="Perotto S."/>
        </authorList>
    </citation>
    <scope>NUCLEOTIDE SEQUENCE [LARGE SCALE GENOMIC DNA]</scope>
    <source>
        <strain evidence="2 3">F</strain>
    </source>
</reference>
<dbReference type="EMBL" id="KZ613941">
    <property type="protein sequence ID" value="PMD43826.1"/>
    <property type="molecule type" value="Genomic_DNA"/>
</dbReference>
<dbReference type="AlphaFoldDB" id="A0A2J6RZ77"/>
<evidence type="ECO:0000313" key="3">
    <source>
        <dbReference type="Proteomes" id="UP000235786"/>
    </source>
</evidence>
<evidence type="ECO:0000256" key="1">
    <source>
        <dbReference type="SAM" id="MobiDB-lite"/>
    </source>
</evidence>
<accession>A0A2J6RZ77</accession>
<dbReference type="Pfam" id="PF11951">
    <property type="entry name" value="Fungal_trans_2"/>
    <property type="match status" value="1"/>
</dbReference>
<name>A0A2J6RZ77_HYAVF</name>